<reference evidence="4 5" key="1">
    <citation type="submission" date="2014-04" db="EMBL/GenBank/DDBJ databases">
        <title>Genome assembly of Hyalangium minutum DSM 14724.</title>
        <authorList>
            <person name="Sharma G."/>
            <person name="Subramanian S."/>
        </authorList>
    </citation>
    <scope>NUCLEOTIDE SEQUENCE [LARGE SCALE GENOMIC DNA]</scope>
    <source>
        <strain evidence="4 5">DSM 14724</strain>
    </source>
</reference>
<dbReference type="RefSeq" id="WP_240486571.1">
    <property type="nucleotide sequence ID" value="NZ_JMCB01000003.1"/>
</dbReference>
<accession>A0A085WQH5</accession>
<dbReference type="STRING" id="394096.DB31_4980"/>
<feature type="repeat" description="TPR" evidence="1">
    <location>
        <begin position="247"/>
        <end position="280"/>
    </location>
</feature>
<feature type="compositionally biased region" description="Low complexity" evidence="2">
    <location>
        <begin position="456"/>
        <end position="484"/>
    </location>
</feature>
<dbReference type="InterPro" id="IPR037919">
    <property type="entry name" value="OGT"/>
</dbReference>
<dbReference type="Pfam" id="PF13432">
    <property type="entry name" value="TPR_16"/>
    <property type="match status" value="1"/>
</dbReference>
<dbReference type="PANTHER" id="PTHR44366">
    <property type="entry name" value="UDP-N-ACETYLGLUCOSAMINE--PEPTIDE N-ACETYLGLUCOSAMINYLTRANSFERASE 110 KDA SUBUNIT"/>
    <property type="match status" value="1"/>
</dbReference>
<feature type="region of interest" description="Disordered" evidence="2">
    <location>
        <begin position="39"/>
        <end position="74"/>
    </location>
</feature>
<dbReference type="Pfam" id="PF00515">
    <property type="entry name" value="TPR_1"/>
    <property type="match status" value="1"/>
</dbReference>
<dbReference type="PANTHER" id="PTHR44366:SF1">
    <property type="entry name" value="UDP-N-ACETYLGLUCOSAMINE--PEPTIDE N-ACETYLGLUCOSAMINYLTRANSFERASE 110 KDA SUBUNIT"/>
    <property type="match status" value="1"/>
</dbReference>
<dbReference type="PROSITE" id="PS50005">
    <property type="entry name" value="TPR"/>
    <property type="match status" value="4"/>
</dbReference>
<proteinExistence type="predicted"/>
<dbReference type="InterPro" id="IPR011990">
    <property type="entry name" value="TPR-like_helical_dom_sf"/>
</dbReference>
<dbReference type="GO" id="GO:0097363">
    <property type="term" value="F:protein O-acetylglucosaminyltransferase activity"/>
    <property type="evidence" value="ECO:0007669"/>
    <property type="project" value="TreeGrafter"/>
</dbReference>
<evidence type="ECO:0000313" key="5">
    <source>
        <dbReference type="Proteomes" id="UP000028725"/>
    </source>
</evidence>
<keyword evidence="1" id="KW-0802">TPR repeat</keyword>
<feature type="repeat" description="TPR" evidence="1">
    <location>
        <begin position="109"/>
        <end position="142"/>
    </location>
</feature>
<dbReference type="PROSITE" id="PS50293">
    <property type="entry name" value="TPR_REGION"/>
    <property type="match status" value="1"/>
</dbReference>
<dbReference type="Gene3D" id="1.25.40.10">
    <property type="entry name" value="Tetratricopeptide repeat domain"/>
    <property type="match status" value="3"/>
</dbReference>
<dbReference type="GO" id="GO:0006493">
    <property type="term" value="P:protein O-linked glycosylation"/>
    <property type="evidence" value="ECO:0007669"/>
    <property type="project" value="InterPro"/>
</dbReference>
<feature type="signal peptide" evidence="3">
    <location>
        <begin position="1"/>
        <end position="33"/>
    </location>
</feature>
<name>A0A085WQH5_9BACT</name>
<protein>
    <submittedName>
        <fullName evidence="4">Tetratricopeptide repeat family protein</fullName>
    </submittedName>
</protein>
<dbReference type="EMBL" id="JMCB01000003">
    <property type="protein sequence ID" value="KFE69938.1"/>
    <property type="molecule type" value="Genomic_DNA"/>
</dbReference>
<dbReference type="InterPro" id="IPR019734">
    <property type="entry name" value="TPR_rpt"/>
</dbReference>
<sequence>MILTDFKAAPGKTTMKIARTLAAAALAFTTACATAPQVKPTPVTETAPQAPHAQVAGQPSKPVPAPTPPSADAGPHELFMSALASFDAGDYEAARKGFEQVVAKAPQSLNAQFNVGLIAERQAKPAEAQAAYEKVLSVDPNHQPSLLNLGRLYRLQDRFEDAIGLYEKALKTPGHEHDVALLNNLTVAYRLAGKFELAEATARRVLARSKDNPDAYKNLALIYYDQGQYRLAEVVSANARKLAENDPGVYNNLGMIYLKQNDRSRALAQFQKAVSLDPKFAPGYLNIGAMSLAYRDYTGAERAFSKAVELDPASYEGHLYYAYALDGQKGRDPKKGLTAGEAFEKVLTLRPDQPDAICGAGWAYAAERAGWDKALGFFERCKSLASTSPQDQQMIAAKVQGIQAMKKSGQPDPAAEHKKEATTAPGANGSLLDKVSEEAARQEGPLPEETAPAGDAASGETAPSSEAPAAADSAAPAAPEGSSPAPSPVP</sequence>
<dbReference type="PROSITE" id="PS51257">
    <property type="entry name" value="PROKAR_LIPOPROTEIN"/>
    <property type="match status" value="1"/>
</dbReference>
<dbReference type="Pfam" id="PF13424">
    <property type="entry name" value="TPR_12"/>
    <property type="match status" value="1"/>
</dbReference>
<keyword evidence="3" id="KW-0732">Signal</keyword>
<evidence type="ECO:0000256" key="1">
    <source>
        <dbReference type="PROSITE-ProRule" id="PRU00339"/>
    </source>
</evidence>
<organism evidence="4 5">
    <name type="scientific">Hyalangium minutum</name>
    <dbReference type="NCBI Taxonomy" id="394096"/>
    <lineage>
        <taxon>Bacteria</taxon>
        <taxon>Pseudomonadati</taxon>
        <taxon>Myxococcota</taxon>
        <taxon>Myxococcia</taxon>
        <taxon>Myxococcales</taxon>
        <taxon>Cystobacterineae</taxon>
        <taxon>Archangiaceae</taxon>
        <taxon>Hyalangium</taxon>
    </lineage>
</organism>
<feature type="chain" id="PRO_5001799990" evidence="3">
    <location>
        <begin position="34"/>
        <end position="490"/>
    </location>
</feature>
<feature type="repeat" description="TPR" evidence="1">
    <location>
        <begin position="281"/>
        <end position="314"/>
    </location>
</feature>
<feature type="repeat" description="TPR" evidence="1">
    <location>
        <begin position="143"/>
        <end position="176"/>
    </location>
</feature>
<evidence type="ECO:0000313" key="4">
    <source>
        <dbReference type="EMBL" id="KFE69938.1"/>
    </source>
</evidence>
<evidence type="ECO:0000256" key="3">
    <source>
        <dbReference type="SAM" id="SignalP"/>
    </source>
</evidence>
<comment type="caution">
    <text evidence="4">The sequence shown here is derived from an EMBL/GenBank/DDBJ whole genome shotgun (WGS) entry which is preliminary data.</text>
</comment>
<dbReference type="SUPFAM" id="SSF48452">
    <property type="entry name" value="TPR-like"/>
    <property type="match status" value="2"/>
</dbReference>
<dbReference type="Pfam" id="PF13174">
    <property type="entry name" value="TPR_6"/>
    <property type="match status" value="1"/>
</dbReference>
<gene>
    <name evidence="4" type="ORF">DB31_4980</name>
</gene>
<dbReference type="Proteomes" id="UP000028725">
    <property type="component" value="Unassembled WGS sequence"/>
</dbReference>
<evidence type="ECO:0000256" key="2">
    <source>
        <dbReference type="SAM" id="MobiDB-lite"/>
    </source>
</evidence>
<keyword evidence="5" id="KW-1185">Reference proteome</keyword>
<dbReference type="SMART" id="SM00028">
    <property type="entry name" value="TPR"/>
    <property type="match status" value="7"/>
</dbReference>
<feature type="region of interest" description="Disordered" evidence="2">
    <location>
        <begin position="402"/>
        <end position="490"/>
    </location>
</feature>
<dbReference type="AlphaFoldDB" id="A0A085WQH5"/>